<dbReference type="InterPro" id="IPR006073">
    <property type="entry name" value="GTP-bd"/>
</dbReference>
<dbReference type="NCBIfam" id="NF003661">
    <property type="entry name" value="PRK05291.1-3"/>
    <property type="match status" value="1"/>
</dbReference>
<feature type="binding site" evidence="10">
    <location>
        <position position="87"/>
    </location>
    <ligand>
        <name>(6S)-5-formyl-5,6,7,8-tetrahydrofolate</name>
        <dbReference type="ChEBI" id="CHEBI:57457"/>
    </ligand>
</feature>
<dbReference type="InterPro" id="IPR027417">
    <property type="entry name" value="P-loop_NTPase"/>
</dbReference>
<feature type="binding site" evidence="10">
    <location>
        <position position="232"/>
    </location>
    <ligand>
        <name>K(+)</name>
        <dbReference type="ChEBI" id="CHEBI:29103"/>
    </ligand>
</feature>
<dbReference type="InterPro" id="IPR027368">
    <property type="entry name" value="MnmE_dom2"/>
</dbReference>
<dbReference type="GO" id="GO:0046872">
    <property type="term" value="F:metal ion binding"/>
    <property type="evidence" value="ECO:0007669"/>
    <property type="project" value="UniProtKB-KW"/>
</dbReference>
<comment type="cofactor">
    <cofactor evidence="10">
        <name>K(+)</name>
        <dbReference type="ChEBI" id="CHEBI:29103"/>
    </cofactor>
    <text evidence="10">Binds 1 potassium ion per subunit.</text>
</comment>
<protein>
    <recommendedName>
        <fullName evidence="10">tRNA modification GTPase MnmE</fullName>
        <ecNumber evidence="10">3.6.-.-</ecNumber>
    </recommendedName>
</protein>
<dbReference type="InterPro" id="IPR018948">
    <property type="entry name" value="GTP-bd_TrmE_N"/>
</dbReference>
<evidence type="ECO:0000313" key="13">
    <source>
        <dbReference type="EMBL" id="MSV24579.1"/>
    </source>
</evidence>
<keyword evidence="14" id="KW-1185">Reference proteome</keyword>
<evidence type="ECO:0000256" key="2">
    <source>
        <dbReference type="ARBA" id="ARBA00022490"/>
    </source>
</evidence>
<keyword evidence="4 10" id="KW-0479">Metal-binding</keyword>
<evidence type="ECO:0000313" key="14">
    <source>
        <dbReference type="Proteomes" id="UP000430222"/>
    </source>
</evidence>
<organism evidence="13 14">
    <name type="scientific">Selenomonas montiformis</name>
    <dbReference type="NCBI Taxonomy" id="2652285"/>
    <lineage>
        <taxon>Bacteria</taxon>
        <taxon>Bacillati</taxon>
        <taxon>Bacillota</taxon>
        <taxon>Negativicutes</taxon>
        <taxon>Selenomonadales</taxon>
        <taxon>Selenomonadaceae</taxon>
        <taxon>Selenomonas</taxon>
    </lineage>
</organism>
<dbReference type="GO" id="GO:0005525">
    <property type="term" value="F:GTP binding"/>
    <property type="evidence" value="ECO:0007669"/>
    <property type="project" value="UniProtKB-UniRule"/>
</dbReference>
<feature type="binding site" evidence="10">
    <location>
        <position position="256"/>
    </location>
    <ligand>
        <name>K(+)</name>
        <dbReference type="ChEBI" id="CHEBI:29103"/>
    </ligand>
</feature>
<proteinExistence type="inferred from homology"/>
<dbReference type="CDD" id="cd14858">
    <property type="entry name" value="TrmE_N"/>
    <property type="match status" value="1"/>
</dbReference>
<evidence type="ECO:0000256" key="10">
    <source>
        <dbReference type="HAMAP-Rule" id="MF_00379"/>
    </source>
</evidence>
<evidence type="ECO:0000256" key="7">
    <source>
        <dbReference type="ARBA" id="ARBA00022842"/>
    </source>
</evidence>
<keyword evidence="2 10" id="KW-0963">Cytoplasm</keyword>
<dbReference type="FunFam" id="3.30.1360.120:FF:000003">
    <property type="entry name" value="tRNA modification GTPase MnmE"/>
    <property type="match status" value="1"/>
</dbReference>
<feature type="binding site" evidence="10">
    <location>
        <begin position="251"/>
        <end position="257"/>
    </location>
    <ligand>
        <name>GTP</name>
        <dbReference type="ChEBI" id="CHEBI:37565"/>
    </ligand>
</feature>
<comment type="subcellular location">
    <subcellularLocation>
        <location evidence="10">Cytoplasm</location>
    </subcellularLocation>
</comment>
<gene>
    <name evidence="10 13" type="primary">mnmE</name>
    <name evidence="10" type="synonym">trmE</name>
    <name evidence="13" type="ORF">FYJ78_05125</name>
</gene>
<evidence type="ECO:0000256" key="3">
    <source>
        <dbReference type="ARBA" id="ARBA00022694"/>
    </source>
</evidence>
<dbReference type="EMBL" id="VUNL01000004">
    <property type="protein sequence ID" value="MSV24579.1"/>
    <property type="molecule type" value="Genomic_DNA"/>
</dbReference>
<dbReference type="GO" id="GO:0030488">
    <property type="term" value="P:tRNA methylation"/>
    <property type="evidence" value="ECO:0007669"/>
    <property type="project" value="TreeGrafter"/>
</dbReference>
<dbReference type="HAMAP" id="MF_00379">
    <property type="entry name" value="GTPase_MnmE"/>
    <property type="match status" value="1"/>
</dbReference>
<keyword evidence="6 10" id="KW-0378">Hydrolase</keyword>
<dbReference type="Pfam" id="PF10396">
    <property type="entry name" value="TrmE_N"/>
    <property type="match status" value="1"/>
</dbReference>
<dbReference type="GO" id="GO:0002098">
    <property type="term" value="P:tRNA wobble uridine modification"/>
    <property type="evidence" value="ECO:0007669"/>
    <property type="project" value="TreeGrafter"/>
</dbReference>
<dbReference type="GO" id="GO:0005829">
    <property type="term" value="C:cytosol"/>
    <property type="evidence" value="ECO:0007669"/>
    <property type="project" value="TreeGrafter"/>
</dbReference>
<feature type="binding site" evidence="10">
    <location>
        <position position="23"/>
    </location>
    <ligand>
        <name>(6S)-5-formyl-5,6,7,8-tetrahydrofolate</name>
        <dbReference type="ChEBI" id="CHEBI:57457"/>
    </ligand>
</feature>
<dbReference type="Pfam" id="PF12631">
    <property type="entry name" value="MnmE_helical"/>
    <property type="match status" value="1"/>
</dbReference>
<accession>A0A6I2UW93</accession>
<evidence type="ECO:0000256" key="1">
    <source>
        <dbReference type="ARBA" id="ARBA00011043"/>
    </source>
</evidence>
<dbReference type="AlphaFoldDB" id="A0A6I2UW93"/>
<dbReference type="SUPFAM" id="SSF52540">
    <property type="entry name" value="P-loop containing nucleoside triphosphate hydrolases"/>
    <property type="match status" value="1"/>
</dbReference>
<dbReference type="InterPro" id="IPR027266">
    <property type="entry name" value="TrmE/GcvT-like"/>
</dbReference>
<dbReference type="GO" id="GO:0042802">
    <property type="term" value="F:identical protein binding"/>
    <property type="evidence" value="ECO:0007669"/>
    <property type="project" value="UniProtKB-ARBA"/>
</dbReference>
<name>A0A6I2UW93_9FIRM</name>
<feature type="binding site" evidence="10">
    <location>
        <position position="257"/>
    </location>
    <ligand>
        <name>Mg(2+)</name>
        <dbReference type="ChEBI" id="CHEBI:18420"/>
    </ligand>
</feature>
<evidence type="ECO:0000256" key="11">
    <source>
        <dbReference type="RuleBase" id="RU003313"/>
    </source>
</evidence>
<reference evidence="13 14" key="1">
    <citation type="submission" date="2019-08" db="EMBL/GenBank/DDBJ databases">
        <title>In-depth cultivation of the pig gut microbiome towards novel bacterial diversity and tailored functional studies.</title>
        <authorList>
            <person name="Wylensek D."/>
            <person name="Hitch T.C.A."/>
            <person name="Clavel T."/>
        </authorList>
    </citation>
    <scope>NUCLEOTIDE SEQUENCE [LARGE SCALE GENOMIC DNA]</scope>
    <source>
        <strain evidence="14">WCA-380-WT-3B3</strain>
    </source>
</reference>
<dbReference type="NCBIfam" id="TIGR00450">
    <property type="entry name" value="mnmE_trmE_thdF"/>
    <property type="match status" value="1"/>
</dbReference>
<evidence type="ECO:0000256" key="6">
    <source>
        <dbReference type="ARBA" id="ARBA00022801"/>
    </source>
</evidence>
<dbReference type="Pfam" id="PF01926">
    <property type="entry name" value="MMR_HSR1"/>
    <property type="match status" value="1"/>
</dbReference>
<dbReference type="InterPro" id="IPR031168">
    <property type="entry name" value="G_TrmE"/>
</dbReference>
<dbReference type="PANTHER" id="PTHR42714">
    <property type="entry name" value="TRNA MODIFICATION GTPASE GTPBP3"/>
    <property type="match status" value="1"/>
</dbReference>
<keyword evidence="3 10" id="KW-0819">tRNA processing</keyword>
<dbReference type="Gene3D" id="3.40.50.300">
    <property type="entry name" value="P-loop containing nucleotide triphosphate hydrolases"/>
    <property type="match status" value="1"/>
</dbReference>
<feature type="binding site" evidence="10">
    <location>
        <position position="126"/>
    </location>
    <ligand>
        <name>(6S)-5-formyl-5,6,7,8-tetrahydrofolate</name>
        <dbReference type="ChEBI" id="CHEBI:57457"/>
    </ligand>
</feature>
<keyword evidence="8 10" id="KW-0630">Potassium</keyword>
<dbReference type="FunFam" id="3.40.50.300:FF:000494">
    <property type="entry name" value="tRNA modification GTPase MnmE"/>
    <property type="match status" value="1"/>
</dbReference>
<comment type="caution">
    <text evidence="13">The sequence shown here is derived from an EMBL/GenBank/DDBJ whole genome shotgun (WGS) entry which is preliminary data.</text>
</comment>
<feature type="binding site" evidence="10">
    <location>
        <begin position="232"/>
        <end position="237"/>
    </location>
    <ligand>
        <name>GTP</name>
        <dbReference type="ChEBI" id="CHEBI:37565"/>
    </ligand>
</feature>
<feature type="domain" description="TrmE-type G" evidence="12">
    <location>
        <begin position="222"/>
        <end position="380"/>
    </location>
</feature>
<comment type="similarity">
    <text evidence="1 10 11">Belongs to the TRAFAC class TrmE-Era-EngA-EngB-Septin-like GTPase superfamily. TrmE GTPase family.</text>
</comment>
<comment type="subunit">
    <text evidence="10">Homodimer. Heterotetramer of two MnmE and two MnmG subunits.</text>
</comment>
<keyword evidence="9 10" id="KW-0342">GTP-binding</keyword>
<evidence type="ECO:0000256" key="4">
    <source>
        <dbReference type="ARBA" id="ARBA00022723"/>
    </source>
</evidence>
<feature type="binding site" evidence="10">
    <location>
        <position position="251"/>
    </location>
    <ligand>
        <name>K(+)</name>
        <dbReference type="ChEBI" id="CHEBI:29103"/>
    </ligand>
</feature>
<dbReference type="PROSITE" id="PS51709">
    <property type="entry name" value="G_TRME"/>
    <property type="match status" value="1"/>
</dbReference>
<dbReference type="EC" id="3.6.-.-" evidence="10"/>
<keyword evidence="7 10" id="KW-0460">Magnesium</keyword>
<keyword evidence="5 10" id="KW-0547">Nucleotide-binding</keyword>
<dbReference type="SUPFAM" id="SSF116878">
    <property type="entry name" value="TrmE connector domain"/>
    <property type="match status" value="1"/>
</dbReference>
<feature type="binding site" evidence="10">
    <location>
        <position position="459"/>
    </location>
    <ligand>
        <name>(6S)-5-formyl-5,6,7,8-tetrahydrofolate</name>
        <dbReference type="ChEBI" id="CHEBI:57457"/>
    </ligand>
</feature>
<evidence type="ECO:0000256" key="5">
    <source>
        <dbReference type="ARBA" id="ARBA00022741"/>
    </source>
</evidence>
<dbReference type="Gene3D" id="1.20.120.430">
    <property type="entry name" value="tRNA modification GTPase MnmE domain 2"/>
    <property type="match status" value="1"/>
</dbReference>
<dbReference type="InterPro" id="IPR005225">
    <property type="entry name" value="Small_GTP-bd"/>
</dbReference>
<feature type="binding site" evidence="10">
    <location>
        <position position="236"/>
    </location>
    <ligand>
        <name>Mg(2+)</name>
        <dbReference type="ChEBI" id="CHEBI:18420"/>
    </ligand>
</feature>
<sequence length="459" mass="49441">MQQAETISAIATARGEGGIGIVRISGERALSVADAVFRAACGKTLAETETQRAVYGRIVDESGAVVDEAIALVMKAPHSYTKEDVVELQCHGGAVALQKTLFLTWRAGARSAERGEFTKRAFLNGRLDLSQAQAVMDLIGAKTERSLKMAAGHLTGRFSGQIQAMRRDILGMIAHLEAAIDFPEDEVDEVVTDAIEKKVVDIRNKIRKMLDTAQTGRILKDGLLTAIIGKPNVGKSSLMNVLLREERAIVTDIPGTTRDSIEEFVNVGGVPLRIIDTAGIRKTDDVVERIGVSRARAYADEAGLILALFDGSQALTAEDEEILSLIRGKEAMVLLNKSDLPAVTTDEMIRDRTDLPVFPLSTATGEGLDKLEAAIAKRVYHGSEEGGEGGFVNDAKQAEILRRADGHLAAALRTIGAEMGLDFISIDLRSAWETLGELTGETVGEDIIQEIFSKFCIGK</sequence>
<feature type="binding site" evidence="10">
    <location>
        <begin position="276"/>
        <end position="279"/>
    </location>
    <ligand>
        <name>GTP</name>
        <dbReference type="ChEBI" id="CHEBI:37565"/>
    </ligand>
</feature>
<dbReference type="NCBIfam" id="TIGR00231">
    <property type="entry name" value="small_GTP"/>
    <property type="match status" value="1"/>
</dbReference>
<dbReference type="PANTHER" id="PTHR42714:SF2">
    <property type="entry name" value="TRNA MODIFICATION GTPASE GTPBP3, MITOCHONDRIAL"/>
    <property type="match status" value="1"/>
</dbReference>
<evidence type="ECO:0000259" key="12">
    <source>
        <dbReference type="PROSITE" id="PS51709"/>
    </source>
</evidence>
<evidence type="ECO:0000256" key="8">
    <source>
        <dbReference type="ARBA" id="ARBA00022958"/>
    </source>
</evidence>
<dbReference type="Gene3D" id="3.30.1360.120">
    <property type="entry name" value="Probable tRNA modification gtpase trme, domain 1"/>
    <property type="match status" value="1"/>
</dbReference>
<comment type="function">
    <text evidence="10">Exhibits a very high intrinsic GTPase hydrolysis rate. Involved in the addition of a carboxymethylaminomethyl (cmnm) group at the wobble position (U34) of certain tRNAs, forming tRNA-cmnm(5)s(2)U34.</text>
</comment>
<dbReference type="Proteomes" id="UP000430222">
    <property type="component" value="Unassembled WGS sequence"/>
</dbReference>
<comment type="caution">
    <text evidence="10">Lacks conserved residue(s) required for the propagation of feature annotation.</text>
</comment>
<dbReference type="CDD" id="cd04164">
    <property type="entry name" value="trmE"/>
    <property type="match status" value="1"/>
</dbReference>
<dbReference type="GO" id="GO:0003924">
    <property type="term" value="F:GTPase activity"/>
    <property type="evidence" value="ECO:0007669"/>
    <property type="project" value="UniProtKB-UniRule"/>
</dbReference>
<evidence type="ECO:0000256" key="9">
    <source>
        <dbReference type="ARBA" id="ARBA00023134"/>
    </source>
</evidence>
<dbReference type="InterPro" id="IPR025867">
    <property type="entry name" value="MnmE_helical"/>
</dbReference>
<feature type="binding site" evidence="10">
    <location>
        <position position="253"/>
    </location>
    <ligand>
        <name>K(+)</name>
        <dbReference type="ChEBI" id="CHEBI:29103"/>
    </ligand>
</feature>
<dbReference type="InterPro" id="IPR004520">
    <property type="entry name" value="GTPase_MnmE"/>
</dbReference>